<dbReference type="Pfam" id="PF03572">
    <property type="entry name" value="Peptidase_S41"/>
    <property type="match status" value="1"/>
</dbReference>
<gene>
    <name evidence="3" type="ORF">TNO010_120182</name>
</gene>
<evidence type="ECO:0000313" key="3">
    <source>
        <dbReference type="EMBL" id="SOS58376.1"/>
    </source>
</evidence>
<dbReference type="SUPFAM" id="SSF52096">
    <property type="entry name" value="ClpP/crotonase"/>
    <property type="match status" value="1"/>
</dbReference>
<dbReference type="CDD" id="cd07561">
    <property type="entry name" value="Peptidase_S41_CPP_like"/>
    <property type="match status" value="1"/>
</dbReference>
<dbReference type="Pfam" id="PF18294">
    <property type="entry name" value="Pept_S41_N"/>
    <property type="match status" value="1"/>
</dbReference>
<dbReference type="PANTHER" id="PTHR32060:SF30">
    <property type="entry name" value="CARBOXY-TERMINAL PROCESSING PROTEASE CTPA"/>
    <property type="match status" value="1"/>
</dbReference>
<dbReference type="RefSeq" id="WP_172504867.1">
    <property type="nucleotide sequence ID" value="NZ_OENE01000004.1"/>
</dbReference>
<feature type="signal peptide" evidence="1">
    <location>
        <begin position="1"/>
        <end position="27"/>
    </location>
</feature>
<organism evidence="3 4">
    <name type="scientific">Tenacibaculum finnmarkense genomovar ulcerans</name>
    <dbReference type="NCBI Taxonomy" id="2781388"/>
    <lineage>
        <taxon>Bacteria</taxon>
        <taxon>Pseudomonadati</taxon>
        <taxon>Bacteroidota</taxon>
        <taxon>Flavobacteriia</taxon>
        <taxon>Flavobacteriales</taxon>
        <taxon>Flavobacteriaceae</taxon>
        <taxon>Tenacibaculum</taxon>
        <taxon>Tenacibaculum finnmarkense</taxon>
    </lineage>
</organism>
<sequence length="472" mass="52997">MKLFKAFSSTFFSLFLLISVVSCSKKAATPSDIQIQNFIWKGLNANYLWQDQVADLSDKRFTNDQELYAFLSETENPSDFFEKLLYKRNELDKWSWIVDDYLALEQSFQGTSQTTGMEFGLKRFKTNASEVFGYVRYVVSGTDADTKGIKRGMIFTQVNGVPINDKNYKELLFSNANSYTINLADYNNGDPITNATSYTLEKSVYTENPIHIAKTIEHAGQKMGYLMYNSFTANFDSELNQAFLKFKTAGIQNLIIDLRYNGGGSVTTATRLASMITGQFTGDIFAKQRWNSKYMAVLNPDDITNKFTDKISTSEEINSLNLRNIYFIITESSASASELVINGLVPHINVKTVGSKTHGKYVGSITLYDSPTFSKKDINTAHNWAMQPIVLEIVNKDNHNDKEGIPPTVTRFEDFGNLGELGNKTEPLLAKTLQLISSGARGNTNSKMIQLETIGSSKSNNVNYNTMYVDLK</sequence>
<feature type="domain" description="Tail specific protease" evidence="2">
    <location>
        <begin position="193"/>
        <end position="412"/>
    </location>
</feature>
<dbReference type="InterPro" id="IPR036034">
    <property type="entry name" value="PDZ_sf"/>
</dbReference>
<dbReference type="GO" id="GO:0030288">
    <property type="term" value="C:outer membrane-bounded periplasmic space"/>
    <property type="evidence" value="ECO:0007669"/>
    <property type="project" value="TreeGrafter"/>
</dbReference>
<dbReference type="AlphaFoldDB" id="A0A2I2LDL7"/>
<dbReference type="Proteomes" id="UP000490060">
    <property type="component" value="Unassembled WGS sequence"/>
</dbReference>
<reference evidence="3 4" key="1">
    <citation type="submission" date="2017-11" db="EMBL/GenBank/DDBJ databases">
        <authorList>
            <person name="Duchaud E."/>
        </authorList>
    </citation>
    <scope>NUCLEOTIDE SEQUENCE [LARGE SCALE GENOMIC DNA]</scope>
    <source>
        <strain evidence="3 4">TNO010</strain>
    </source>
</reference>
<dbReference type="GO" id="GO:0008236">
    <property type="term" value="F:serine-type peptidase activity"/>
    <property type="evidence" value="ECO:0007669"/>
    <property type="project" value="InterPro"/>
</dbReference>
<evidence type="ECO:0000313" key="4">
    <source>
        <dbReference type="Proteomes" id="UP000490060"/>
    </source>
</evidence>
<dbReference type="Gene3D" id="3.30.750.170">
    <property type="match status" value="1"/>
</dbReference>
<dbReference type="SMART" id="SM00245">
    <property type="entry name" value="TSPc"/>
    <property type="match status" value="1"/>
</dbReference>
<name>A0A2I2LDL7_9FLAO</name>
<dbReference type="Gene3D" id="3.90.226.10">
    <property type="entry name" value="2-enoyl-CoA Hydratase, Chain A, domain 1"/>
    <property type="match status" value="1"/>
</dbReference>
<dbReference type="PANTHER" id="PTHR32060">
    <property type="entry name" value="TAIL-SPECIFIC PROTEASE"/>
    <property type="match status" value="1"/>
</dbReference>
<dbReference type="PROSITE" id="PS51257">
    <property type="entry name" value="PROKAR_LIPOPROTEIN"/>
    <property type="match status" value="1"/>
</dbReference>
<dbReference type="GO" id="GO:0007165">
    <property type="term" value="P:signal transduction"/>
    <property type="evidence" value="ECO:0007669"/>
    <property type="project" value="TreeGrafter"/>
</dbReference>
<dbReference type="InterPro" id="IPR029045">
    <property type="entry name" value="ClpP/crotonase-like_dom_sf"/>
</dbReference>
<accession>A0A2I2LDL7</accession>
<proteinExistence type="predicted"/>
<dbReference type="InterPro" id="IPR005151">
    <property type="entry name" value="Tail-specific_protease"/>
</dbReference>
<dbReference type="EMBL" id="OENE01000004">
    <property type="protein sequence ID" value="SOS58376.1"/>
    <property type="molecule type" value="Genomic_DNA"/>
</dbReference>
<dbReference type="InterPro" id="IPR041613">
    <property type="entry name" value="Pept_S41_N"/>
</dbReference>
<dbReference type="GO" id="GO:0006508">
    <property type="term" value="P:proteolysis"/>
    <property type="evidence" value="ECO:0007669"/>
    <property type="project" value="InterPro"/>
</dbReference>
<protein>
    <recommendedName>
        <fullName evidence="2">Tail specific protease domain-containing protein</fullName>
    </recommendedName>
</protein>
<evidence type="ECO:0000259" key="2">
    <source>
        <dbReference type="SMART" id="SM00245"/>
    </source>
</evidence>
<dbReference type="SUPFAM" id="SSF50156">
    <property type="entry name" value="PDZ domain-like"/>
    <property type="match status" value="1"/>
</dbReference>
<evidence type="ECO:0000256" key="1">
    <source>
        <dbReference type="SAM" id="SignalP"/>
    </source>
</evidence>
<keyword evidence="1" id="KW-0732">Signal</keyword>
<dbReference type="GO" id="GO:0004175">
    <property type="term" value="F:endopeptidase activity"/>
    <property type="evidence" value="ECO:0007669"/>
    <property type="project" value="TreeGrafter"/>
</dbReference>
<dbReference type="Gene3D" id="2.30.42.10">
    <property type="match status" value="1"/>
</dbReference>
<feature type="chain" id="PRO_5014115696" description="Tail specific protease domain-containing protein" evidence="1">
    <location>
        <begin position="28"/>
        <end position="472"/>
    </location>
</feature>